<reference evidence="1 2" key="1">
    <citation type="submission" date="2016-10" db="EMBL/GenBank/DDBJ databases">
        <authorList>
            <person name="de Groot N.N."/>
        </authorList>
    </citation>
    <scope>NUCLEOTIDE SEQUENCE [LARGE SCALE GENOMIC DNA]</scope>
    <source>
        <strain evidence="1 2">DSM 9179</strain>
    </source>
</reference>
<accession>A0A1I0RIX1</accession>
<evidence type="ECO:0000313" key="1">
    <source>
        <dbReference type="EMBL" id="SEW40919.1"/>
    </source>
</evidence>
<dbReference type="Proteomes" id="UP000199701">
    <property type="component" value="Unassembled WGS sequence"/>
</dbReference>
<dbReference type="STRING" id="99656.SAMN05421659_11672"/>
<evidence type="ECO:0000313" key="2">
    <source>
        <dbReference type="Proteomes" id="UP000199701"/>
    </source>
</evidence>
<dbReference type="AlphaFoldDB" id="A0A1I0RIX1"/>
<keyword evidence="2" id="KW-1185">Reference proteome</keyword>
<sequence length="53" mass="6089">MIISGVKCDICNRTDVGEFTDKNIIIIVYKTKGWEIDDSRTICPICKIRENVK</sequence>
<gene>
    <name evidence="1" type="ORF">SAMN05421659_11672</name>
</gene>
<protein>
    <submittedName>
        <fullName evidence="1">Uncharacterized protein</fullName>
    </submittedName>
</protein>
<name>A0A1I0RIX1_9FIRM</name>
<dbReference type="RefSeq" id="WP_170841465.1">
    <property type="nucleotide sequence ID" value="NZ_FOJI01000016.1"/>
</dbReference>
<organism evidence="1 2">
    <name type="scientific">[Clostridium] fimetarium</name>
    <dbReference type="NCBI Taxonomy" id="99656"/>
    <lineage>
        <taxon>Bacteria</taxon>
        <taxon>Bacillati</taxon>
        <taxon>Bacillota</taxon>
        <taxon>Clostridia</taxon>
        <taxon>Lachnospirales</taxon>
        <taxon>Lachnospiraceae</taxon>
    </lineage>
</organism>
<dbReference type="EMBL" id="FOJI01000016">
    <property type="protein sequence ID" value="SEW40919.1"/>
    <property type="molecule type" value="Genomic_DNA"/>
</dbReference>
<proteinExistence type="predicted"/>